<dbReference type="EMBL" id="JAAVLW010000025">
    <property type="protein sequence ID" value="NOJ50949.1"/>
    <property type="molecule type" value="Genomic_DNA"/>
</dbReference>
<reference evidence="2 3" key="1">
    <citation type="submission" date="2020-03" db="EMBL/GenBank/DDBJ databases">
        <title>Bradyrhizobium diversity isolated from nodules of Muelleranthus trifoliolatus.</title>
        <authorList>
            <person name="Klepa M."/>
            <person name="Helene L."/>
            <person name="Hungria M."/>
        </authorList>
    </citation>
    <scope>NUCLEOTIDE SEQUENCE [LARGE SCALE GENOMIC DNA]</scope>
    <source>
        <strain evidence="2 3">WSM 1744</strain>
    </source>
</reference>
<sequence length="329" mass="36399">MTRELGREDVFISVCFADFPADNGYLSELAKLSRRLTAQYRYYEILIVVVADAPLDYQSLINQTNNVRLLTTRSGTPLYRRRLAAASEAIGDIVVLASIDEQPALDLIEMIELTSQKNSIVIGRRSKSSVMNPALRALGRAAGFRVDMCYMLTASYPRALLSKLLVHPDRQVALRFPPADRGIPVVWLSDRESRSRTRSVREFGRRLSVVQKLLVSSAPRVLTLVSLLSLAVTCASVAFAIYAVIVWSTLVSIQPGWFTTTLAISLTTAFLGKAIFGLTVGLQKIIEALSNDVVDDIIEERSTINMFDQAMKDLNVEITAVNATVANQR</sequence>
<dbReference type="Proteomes" id="UP000528734">
    <property type="component" value="Unassembled WGS sequence"/>
</dbReference>
<organism evidence="2 3">
    <name type="scientific">Bradyrhizobium archetypum</name>
    <dbReference type="NCBI Taxonomy" id="2721160"/>
    <lineage>
        <taxon>Bacteria</taxon>
        <taxon>Pseudomonadati</taxon>
        <taxon>Pseudomonadota</taxon>
        <taxon>Alphaproteobacteria</taxon>
        <taxon>Hyphomicrobiales</taxon>
        <taxon>Nitrobacteraceae</taxon>
        <taxon>Bradyrhizobium</taxon>
    </lineage>
</organism>
<gene>
    <name evidence="2" type="ORF">HCN50_32965</name>
</gene>
<protein>
    <submittedName>
        <fullName evidence="2">Uncharacterized protein</fullName>
    </submittedName>
</protein>
<keyword evidence="3" id="KW-1185">Reference proteome</keyword>
<evidence type="ECO:0000313" key="2">
    <source>
        <dbReference type="EMBL" id="NOJ50949.1"/>
    </source>
</evidence>
<dbReference type="AlphaFoldDB" id="A0A7Y4HB29"/>
<comment type="caution">
    <text evidence="2">The sequence shown here is derived from an EMBL/GenBank/DDBJ whole genome shotgun (WGS) entry which is preliminary data.</text>
</comment>
<name>A0A7Y4HB29_9BRAD</name>
<accession>A0A7Y4HB29</accession>
<keyword evidence="1" id="KW-0472">Membrane</keyword>
<evidence type="ECO:0000256" key="1">
    <source>
        <dbReference type="SAM" id="Phobius"/>
    </source>
</evidence>
<feature type="transmembrane region" description="Helical" evidence="1">
    <location>
        <begin position="221"/>
        <end position="245"/>
    </location>
</feature>
<keyword evidence="1" id="KW-0812">Transmembrane</keyword>
<proteinExistence type="predicted"/>
<dbReference type="RefSeq" id="WP_171713996.1">
    <property type="nucleotide sequence ID" value="NZ_JAAVLW010000025.1"/>
</dbReference>
<keyword evidence="1" id="KW-1133">Transmembrane helix</keyword>
<feature type="transmembrane region" description="Helical" evidence="1">
    <location>
        <begin position="257"/>
        <end position="276"/>
    </location>
</feature>
<evidence type="ECO:0000313" key="3">
    <source>
        <dbReference type="Proteomes" id="UP000528734"/>
    </source>
</evidence>